<sequence>MAQSIITYKTLYELDPSLKSEELFRFYNKFNNICNNEGDTDNGCIKDGIYDNVDATVKDFYKNTASNFKIINDSSSQYFHGMTSDSNKRCIYFKYWFYDEVITKKYNTTKVNNFFDWWKQTNQNVCANCECKLSKIRWDEIHNLKKMYDVILFYGKSDVMLSEKLEKLRDHKYCKYIKDSYITYNIFQSMCSGETNAYCKEINDYIKNNIDDVKLTDLQCNSEIKPIEINQEEQELINGVLSINPLKQTGQDEASSDKQGTLSHTVIGIFGTAFGLFLLLLILYKFTPFGLWISPRIRNYKRMWNKITRKDCESLLDKSVSQQIQSDNRRYNISYNVE</sequence>
<keyword evidence="1" id="KW-0812">Transmembrane</keyword>
<keyword evidence="1" id="KW-0472">Membrane</keyword>
<keyword evidence="1" id="KW-1133">Transmembrane helix</keyword>
<evidence type="ECO:0000256" key="1">
    <source>
        <dbReference type="SAM" id="Phobius"/>
    </source>
</evidence>
<gene>
    <name evidence="2" type="ORF">POVCU2_0073320</name>
</gene>
<name>A0A1A8WLW4_PLAOA</name>
<dbReference type="Pfam" id="PF05795">
    <property type="entry name" value="Plasmodium_Vir"/>
    <property type="match status" value="2"/>
</dbReference>
<dbReference type="EMBL" id="FLQU01001271">
    <property type="protein sequence ID" value="SBS92296.1"/>
    <property type="molecule type" value="Genomic_DNA"/>
</dbReference>
<reference evidence="3" key="1">
    <citation type="submission" date="2016-05" db="EMBL/GenBank/DDBJ databases">
        <authorList>
            <person name="Naeem Raeece"/>
        </authorList>
    </citation>
    <scope>NUCLEOTIDE SEQUENCE [LARGE SCALE GENOMIC DNA]</scope>
</reference>
<evidence type="ECO:0000313" key="2">
    <source>
        <dbReference type="EMBL" id="SBS92296.1"/>
    </source>
</evidence>
<organism evidence="2 3">
    <name type="scientific">Plasmodium ovale curtisi</name>
    <dbReference type="NCBI Taxonomy" id="864141"/>
    <lineage>
        <taxon>Eukaryota</taxon>
        <taxon>Sar</taxon>
        <taxon>Alveolata</taxon>
        <taxon>Apicomplexa</taxon>
        <taxon>Aconoidasida</taxon>
        <taxon>Haemosporida</taxon>
        <taxon>Plasmodiidae</taxon>
        <taxon>Plasmodium</taxon>
        <taxon>Plasmodium (Plasmodium)</taxon>
    </lineage>
</organism>
<accession>A0A1A8WLW4</accession>
<protein>
    <submittedName>
        <fullName evidence="2">PIR Superfamily Protein</fullName>
    </submittedName>
</protein>
<feature type="transmembrane region" description="Helical" evidence="1">
    <location>
        <begin position="266"/>
        <end position="293"/>
    </location>
</feature>
<evidence type="ECO:0000313" key="3">
    <source>
        <dbReference type="Proteomes" id="UP000078560"/>
    </source>
</evidence>
<dbReference type="InterPro" id="IPR008780">
    <property type="entry name" value="Plasmodium_Vir"/>
</dbReference>
<dbReference type="Proteomes" id="UP000078560">
    <property type="component" value="Unassembled WGS sequence"/>
</dbReference>
<proteinExistence type="predicted"/>
<dbReference type="AlphaFoldDB" id="A0A1A8WLW4"/>